<protein>
    <submittedName>
        <fullName evidence="1">Uncharacterized protein</fullName>
    </submittedName>
</protein>
<organism evidence="1 2">
    <name type="scientific">Setaria viridis</name>
    <name type="common">Green bristlegrass</name>
    <name type="synonym">Setaria italica subsp. viridis</name>
    <dbReference type="NCBI Taxonomy" id="4556"/>
    <lineage>
        <taxon>Eukaryota</taxon>
        <taxon>Viridiplantae</taxon>
        <taxon>Streptophyta</taxon>
        <taxon>Embryophyta</taxon>
        <taxon>Tracheophyta</taxon>
        <taxon>Spermatophyta</taxon>
        <taxon>Magnoliopsida</taxon>
        <taxon>Liliopsida</taxon>
        <taxon>Poales</taxon>
        <taxon>Poaceae</taxon>
        <taxon>PACMAD clade</taxon>
        <taxon>Panicoideae</taxon>
        <taxon>Panicodae</taxon>
        <taxon>Paniceae</taxon>
        <taxon>Cenchrinae</taxon>
        <taxon>Setaria</taxon>
    </lineage>
</organism>
<sequence>MLRSESLDFDARCMTRCVSSTAPRIPCARVEFFLPIAAKSSARTHLFFPPQNLPFQAPTKITENLHLQYKHHAARAETGGGGGGAGEDGRRGACTEGLGISRRARAAPWVLPVGDLAQLLH</sequence>
<dbReference type="Proteomes" id="UP000298652">
    <property type="component" value="Chromosome 4"/>
</dbReference>
<proteinExistence type="predicted"/>
<reference evidence="1" key="1">
    <citation type="submission" date="2019-03" db="EMBL/GenBank/DDBJ databases">
        <title>WGS assembly of Setaria viridis.</title>
        <authorList>
            <person name="Huang P."/>
            <person name="Jenkins J."/>
            <person name="Grimwood J."/>
            <person name="Barry K."/>
            <person name="Healey A."/>
            <person name="Mamidi S."/>
            <person name="Sreedasyam A."/>
            <person name="Shu S."/>
            <person name="Feldman M."/>
            <person name="Wu J."/>
            <person name="Yu Y."/>
            <person name="Chen C."/>
            <person name="Johnson J."/>
            <person name="Rokhsar D."/>
            <person name="Baxter I."/>
            <person name="Schmutz J."/>
            <person name="Brutnell T."/>
            <person name="Kellogg E."/>
        </authorList>
    </citation>
    <scope>NUCLEOTIDE SEQUENCE [LARGE SCALE GENOMIC DNA]</scope>
</reference>
<evidence type="ECO:0000313" key="1">
    <source>
        <dbReference type="EMBL" id="TKW20555.1"/>
    </source>
</evidence>
<dbReference type="EMBL" id="CM016555">
    <property type="protein sequence ID" value="TKW20555.1"/>
    <property type="molecule type" value="Genomic_DNA"/>
</dbReference>
<dbReference type="Gramene" id="TKW20555">
    <property type="protein sequence ID" value="TKW20555"/>
    <property type="gene ID" value="SEVIR_4G096203v2"/>
</dbReference>
<keyword evidence="2" id="KW-1185">Reference proteome</keyword>
<dbReference type="AlphaFoldDB" id="A0A4U6UY86"/>
<accession>A0A4U6UY86</accession>
<gene>
    <name evidence="1" type="ORF">SEVIR_4G096203v2</name>
</gene>
<evidence type="ECO:0000313" key="2">
    <source>
        <dbReference type="Proteomes" id="UP000298652"/>
    </source>
</evidence>
<name>A0A4U6UY86_SETVI</name>